<feature type="domain" description="YbhG-like alpha-helical hairpin" evidence="4">
    <location>
        <begin position="103"/>
        <end position="169"/>
    </location>
</feature>
<evidence type="ECO:0000313" key="5">
    <source>
        <dbReference type="EMBL" id="RXQ89060.1"/>
    </source>
</evidence>
<dbReference type="OrthoDB" id="9809068at2"/>
<gene>
    <name evidence="5" type="ORF">EO244_14625</name>
</gene>
<protein>
    <submittedName>
        <fullName evidence="5">Efflux RND transporter periplasmic adaptor subunit</fullName>
    </submittedName>
</protein>
<evidence type="ECO:0000256" key="3">
    <source>
        <dbReference type="SAM" id="Phobius"/>
    </source>
</evidence>
<dbReference type="InterPro" id="IPR059052">
    <property type="entry name" value="HH_YbhG-like"/>
</dbReference>
<keyword evidence="3" id="KW-1133">Transmembrane helix</keyword>
<dbReference type="PANTHER" id="PTHR30469">
    <property type="entry name" value="MULTIDRUG RESISTANCE PROTEIN MDTA"/>
    <property type="match status" value="1"/>
</dbReference>
<keyword evidence="6" id="KW-1185">Reference proteome</keyword>
<evidence type="ECO:0000256" key="2">
    <source>
        <dbReference type="SAM" id="MobiDB-lite"/>
    </source>
</evidence>
<dbReference type="GO" id="GO:0015562">
    <property type="term" value="F:efflux transmembrane transporter activity"/>
    <property type="evidence" value="ECO:0007669"/>
    <property type="project" value="TreeGrafter"/>
</dbReference>
<dbReference type="AlphaFoldDB" id="A0A4Q1JIT0"/>
<dbReference type="PANTHER" id="PTHR30469:SF33">
    <property type="entry name" value="SLR1207 PROTEIN"/>
    <property type="match status" value="1"/>
</dbReference>
<evidence type="ECO:0000259" key="4">
    <source>
        <dbReference type="Pfam" id="PF25881"/>
    </source>
</evidence>
<reference evidence="5 6" key="1">
    <citation type="submission" date="2019-01" db="EMBL/GenBank/DDBJ databases">
        <title>Ancylomarina salipaludis sp. nov., isolated from a salt marsh.</title>
        <authorList>
            <person name="Yoon J.-H."/>
        </authorList>
    </citation>
    <scope>NUCLEOTIDE SEQUENCE [LARGE SCALE GENOMIC DNA]</scope>
    <source>
        <strain evidence="5 6">SHSM-M15</strain>
    </source>
</reference>
<dbReference type="Gene3D" id="2.40.420.20">
    <property type="match status" value="1"/>
</dbReference>
<dbReference type="SUPFAM" id="SSF111369">
    <property type="entry name" value="HlyD-like secretion proteins"/>
    <property type="match status" value="1"/>
</dbReference>
<dbReference type="RefSeq" id="WP_129255437.1">
    <property type="nucleotide sequence ID" value="NZ_SAXA01000016.1"/>
</dbReference>
<dbReference type="Proteomes" id="UP000289703">
    <property type="component" value="Unassembled WGS sequence"/>
</dbReference>
<comment type="similarity">
    <text evidence="1">Belongs to the membrane fusion protein (MFP) (TC 8.A.1) family.</text>
</comment>
<keyword evidence="3" id="KW-0472">Membrane</keyword>
<dbReference type="GO" id="GO:1990281">
    <property type="term" value="C:efflux pump complex"/>
    <property type="evidence" value="ECO:0007669"/>
    <property type="project" value="TreeGrafter"/>
</dbReference>
<name>A0A4Q1JIT0_9BACT</name>
<feature type="compositionally biased region" description="Basic and acidic residues" evidence="2">
    <location>
        <begin position="358"/>
        <end position="379"/>
    </location>
</feature>
<dbReference type="Pfam" id="PF25881">
    <property type="entry name" value="HH_YBHG"/>
    <property type="match status" value="1"/>
</dbReference>
<dbReference type="Gene3D" id="2.40.30.170">
    <property type="match status" value="1"/>
</dbReference>
<evidence type="ECO:0000313" key="6">
    <source>
        <dbReference type="Proteomes" id="UP000289703"/>
    </source>
</evidence>
<accession>A0A4Q1JIT0</accession>
<proteinExistence type="inferred from homology"/>
<dbReference type="InterPro" id="IPR006143">
    <property type="entry name" value="RND_pump_MFP"/>
</dbReference>
<dbReference type="Gene3D" id="2.40.50.100">
    <property type="match status" value="1"/>
</dbReference>
<comment type="caution">
    <text evidence="5">The sequence shown here is derived from an EMBL/GenBank/DDBJ whole genome shotgun (WGS) entry which is preliminary data.</text>
</comment>
<dbReference type="Gene3D" id="1.10.287.470">
    <property type="entry name" value="Helix hairpin bin"/>
    <property type="match status" value="1"/>
</dbReference>
<sequence>MKKVFRIVLIVFFIGLFLGTIGFLYNKSQEKPEMYDTKSPEITDIIKKTVATGSVIPRKEIKIKPQGVSGIVETLFVQPGQMLKKGDKIAKIKIIPDMINLNSAESRVERAQINFEDAQINYNRDKLLYEKKVISESDFQKPRLAYRSAQEELKSAKDNLQLIKEGVTSKSGAVTNTIIRSTIEGMILDIPVKEGYSVIQSNTFNEGTTVAIVADMGEMIFQGKVDETEVGKIKQGMNLKLTIGAIEDYKFNAHLEYISPKGVAENGAIQFEIKASVELDKDHFIRSGYSANAEIVLDKREKVLALNESLLEFSNDSSFVNIETAPQVFEKRFVKTGLSDGINIEILDGISKDDKIKGEKMSKIEQMKEMKRKKDEEKKNKKKSNS</sequence>
<keyword evidence="3" id="KW-0812">Transmembrane</keyword>
<feature type="transmembrane region" description="Helical" evidence="3">
    <location>
        <begin position="7"/>
        <end position="25"/>
    </location>
</feature>
<dbReference type="NCBIfam" id="TIGR01730">
    <property type="entry name" value="RND_mfp"/>
    <property type="match status" value="1"/>
</dbReference>
<evidence type="ECO:0000256" key="1">
    <source>
        <dbReference type="ARBA" id="ARBA00009477"/>
    </source>
</evidence>
<organism evidence="5 6">
    <name type="scientific">Ancylomarina salipaludis</name>
    <dbReference type="NCBI Taxonomy" id="2501299"/>
    <lineage>
        <taxon>Bacteria</taxon>
        <taxon>Pseudomonadati</taxon>
        <taxon>Bacteroidota</taxon>
        <taxon>Bacteroidia</taxon>
        <taxon>Marinilabiliales</taxon>
        <taxon>Marinifilaceae</taxon>
        <taxon>Ancylomarina</taxon>
    </lineage>
</organism>
<feature type="region of interest" description="Disordered" evidence="2">
    <location>
        <begin position="358"/>
        <end position="386"/>
    </location>
</feature>
<dbReference type="EMBL" id="SAXA01000016">
    <property type="protein sequence ID" value="RXQ89060.1"/>
    <property type="molecule type" value="Genomic_DNA"/>
</dbReference>